<name>A0AAW0DYM4_9AGAR</name>
<feature type="region of interest" description="Disordered" evidence="1">
    <location>
        <begin position="392"/>
        <end position="412"/>
    </location>
</feature>
<evidence type="ECO:0000313" key="2">
    <source>
        <dbReference type="EMBL" id="KAK7056203.1"/>
    </source>
</evidence>
<dbReference type="Proteomes" id="UP001383192">
    <property type="component" value="Unassembled WGS sequence"/>
</dbReference>
<gene>
    <name evidence="2" type="ORF">VNI00_002755</name>
</gene>
<feature type="region of interest" description="Disordered" evidence="1">
    <location>
        <begin position="326"/>
        <end position="369"/>
    </location>
</feature>
<feature type="compositionally biased region" description="Polar residues" evidence="1">
    <location>
        <begin position="353"/>
        <end position="363"/>
    </location>
</feature>
<organism evidence="2 3">
    <name type="scientific">Paramarasmius palmivorus</name>
    <dbReference type="NCBI Taxonomy" id="297713"/>
    <lineage>
        <taxon>Eukaryota</taxon>
        <taxon>Fungi</taxon>
        <taxon>Dikarya</taxon>
        <taxon>Basidiomycota</taxon>
        <taxon>Agaricomycotina</taxon>
        <taxon>Agaricomycetes</taxon>
        <taxon>Agaricomycetidae</taxon>
        <taxon>Agaricales</taxon>
        <taxon>Marasmiineae</taxon>
        <taxon>Marasmiaceae</taxon>
        <taxon>Paramarasmius</taxon>
    </lineage>
</organism>
<protein>
    <submittedName>
        <fullName evidence="2">Uncharacterized protein</fullName>
    </submittedName>
</protein>
<dbReference type="EMBL" id="JAYKXP010000007">
    <property type="protein sequence ID" value="KAK7056203.1"/>
    <property type="molecule type" value="Genomic_DNA"/>
</dbReference>
<sequence length="462" mass="51689">MTSTVDAAGPFVTIFPVDAEAMVTTTVLPPYEANLGRLNGIVNAKGENNADLNALKTLLAMKVSITPEQENYLKPLFEKHCALGDVSFFDYFSKSSTEGVTTTDELRKMTPLEFAGYSLMFAKADEKQFKDDLGNVCLTIYVHEFFLPVLSKLLADVVEYNDGNGNGVNGHRSTNEKWPFPLVYTSENLAVKLPYLCKSNIRFDYDLFPIIICEVDSSTGLDENRLQLQSAYLAKLAYRCSSNAICNIAIYFCKSGRASIYYMTADQEHVYYVEEQFVIHRVRAIFRLMFRLYNFAYYLADKQQVLSSDLFHDQLVTVIENNRKLPPRSAFHGDKRGQSTQGGKPPKARRSAPASQAEGQDNPDSAHFSEHLSMSSDLRDLPTMRQRVGHTDLSGDAFRESSSCAGSPEQENVSDMKALVEELRKAGTRLSSEKPPLLPSYVAQGQDSLGLVYMILYPGYRS</sequence>
<dbReference type="AlphaFoldDB" id="A0AAW0DYM4"/>
<keyword evidence="3" id="KW-1185">Reference proteome</keyword>
<feature type="compositionally biased region" description="Polar residues" evidence="1">
    <location>
        <begin position="400"/>
        <end position="412"/>
    </location>
</feature>
<comment type="caution">
    <text evidence="2">The sequence shown here is derived from an EMBL/GenBank/DDBJ whole genome shotgun (WGS) entry which is preliminary data.</text>
</comment>
<reference evidence="2 3" key="1">
    <citation type="submission" date="2024-01" db="EMBL/GenBank/DDBJ databases">
        <title>A draft genome for a cacao thread blight-causing isolate of Paramarasmius palmivorus.</title>
        <authorList>
            <person name="Baruah I.K."/>
            <person name="Bukari Y."/>
            <person name="Amoako-Attah I."/>
            <person name="Meinhardt L.W."/>
            <person name="Bailey B.A."/>
            <person name="Cohen S.P."/>
        </authorList>
    </citation>
    <scope>NUCLEOTIDE SEQUENCE [LARGE SCALE GENOMIC DNA]</scope>
    <source>
        <strain evidence="2 3">GH-12</strain>
    </source>
</reference>
<accession>A0AAW0DYM4</accession>
<evidence type="ECO:0000313" key="3">
    <source>
        <dbReference type="Proteomes" id="UP001383192"/>
    </source>
</evidence>
<proteinExistence type="predicted"/>
<evidence type="ECO:0000256" key="1">
    <source>
        <dbReference type="SAM" id="MobiDB-lite"/>
    </source>
</evidence>